<evidence type="ECO:0000256" key="6">
    <source>
        <dbReference type="ARBA" id="ARBA00022967"/>
    </source>
</evidence>
<evidence type="ECO:0000256" key="4">
    <source>
        <dbReference type="ARBA" id="ARBA00022741"/>
    </source>
</evidence>
<sequence>MDVPPVPDSSTTEALLDNRYSQLEEGSAPPGMASFAPVATGLTEAEASLRLAYHGPNCLEEKKKNLCLQLLSYFWGPMPIMIWLAALIEWINESWPDLAILLTLQFLNGFVSFFEEKNAGDAVEALKNSLTPKATVKREGRWRIMDSKLLVPGDVINLKLGDIIPADCKLLDGAPLQVDQAALTGESLPVTMYPGDAAKMGATVKRGEIEAHVTATGANTFFGKAARLVNSVENVSRFQKIMFKINMVLLSTAVVITTIIMIVLLNEGVALLRTLAICVVLLVASIPIAMQLVSTSTMAVGARRLAENGVIVSRLGAIEEMAGMDMLCSDKTGTLTQNKLKLYEPIIVGDVDGRELVFNACLAAKRMEEGQDAIDLCITRECMADPQSKKEIELYQELAFEPFDPTSKRTVATVKNTATGKTFRTCKGMCNIVLDMCNPDNATRMKAVGGVQELADRGYRALGVARTNDNDEWEFLGVLSLFDPPREDTKDTIAKAMEMGIPVKMVTGDQTAIAKETCRSLGLGAGILGCDVFEQSDAERQGSLSDIVRDAHGFAEVFPEHKFRIVKMLMDSGFTCGMTGDGVNDAPALKRANIGIAVEGATDAARAAADIVLTDPGLKTIIDAILRARKIFARVRNYCIYRISATFQLVFFFFVAVIGFKNKVTTSFPDSQRMVAESKTLFGESAASAETIFTLPVIALVAITLLNDGLIISICKDKVFPAPKPQAWFLREIFSIAVTLGFCLVVSNCTLLLVGLNAGPGATAGSGCGQFASDYPYVNGLPDPLVNTNKCTGFVADRLGDSDLGTITYRELKTIIYLSLSTSGFLTILSARTRGAFFSRRTGGYLGAATVVAFIVTNLMAVGVESISTGLDMDNLAWKQVLFVWVWVLIWFIIQDCFLKVAAYKAIDWYYAIDKSEEQVHNILSTNIEEERLTQRRTSMGVGGRGNSILTASSANEHGADSGVHARPSRVTFDAKMRASQEKTMRDSYDVLASKFAKLEEEMSGLRRELANKKDKKK</sequence>
<dbReference type="Pfam" id="PF00122">
    <property type="entry name" value="E1-E2_ATPase"/>
    <property type="match status" value="1"/>
</dbReference>
<keyword evidence="5 9" id="KW-0067">ATP-binding</keyword>
<dbReference type="InterPro" id="IPR004014">
    <property type="entry name" value="ATPase_P-typ_cation-transptr_N"/>
</dbReference>
<comment type="catalytic activity">
    <reaction evidence="9">
        <text>ATP + H2O + H(+)(in) = ADP + phosphate + 2 H(+)(out)</text>
        <dbReference type="Rhea" id="RHEA:20852"/>
        <dbReference type="ChEBI" id="CHEBI:15377"/>
        <dbReference type="ChEBI" id="CHEBI:15378"/>
        <dbReference type="ChEBI" id="CHEBI:30616"/>
        <dbReference type="ChEBI" id="CHEBI:43474"/>
        <dbReference type="ChEBI" id="CHEBI:456216"/>
        <dbReference type="EC" id="7.1.2.1"/>
    </reaction>
</comment>
<feature type="transmembrane region" description="Helical" evidence="9">
    <location>
        <begin position="271"/>
        <end position="293"/>
    </location>
</feature>
<dbReference type="Gene3D" id="1.20.1110.10">
    <property type="entry name" value="Calcium-transporting ATPase, transmembrane domain"/>
    <property type="match status" value="1"/>
</dbReference>
<evidence type="ECO:0000313" key="12">
    <source>
        <dbReference type="EMBL" id="GMI27853.1"/>
    </source>
</evidence>
<keyword evidence="9" id="KW-0375">Hydrogen ion transport</keyword>
<dbReference type="InterPro" id="IPR008250">
    <property type="entry name" value="ATPase_P-typ_transduc_dom_A_sf"/>
</dbReference>
<keyword evidence="7 9" id="KW-1133">Transmembrane helix</keyword>
<keyword evidence="8 9" id="KW-0472">Membrane</keyword>
<keyword evidence="6 9" id="KW-1278">Translocase</keyword>
<proteinExistence type="inferred from homology"/>
<comment type="similarity">
    <text evidence="2 9">Belongs to the cation transport ATPase (P-type) (TC 3.A.3) family. Type IIIA subfamily.</text>
</comment>
<dbReference type="PANTHER" id="PTHR42861">
    <property type="entry name" value="CALCIUM-TRANSPORTING ATPASE"/>
    <property type="match status" value="1"/>
</dbReference>
<name>A0ABQ6ML50_9STRA</name>
<dbReference type="InterPro" id="IPR023298">
    <property type="entry name" value="ATPase_P-typ_TM_dom_sf"/>
</dbReference>
<evidence type="ECO:0000256" key="3">
    <source>
        <dbReference type="ARBA" id="ARBA00022692"/>
    </source>
</evidence>
<dbReference type="PROSITE" id="PS00154">
    <property type="entry name" value="ATPASE_E1_E2"/>
    <property type="match status" value="1"/>
</dbReference>
<evidence type="ECO:0000256" key="1">
    <source>
        <dbReference type="ARBA" id="ARBA00004141"/>
    </source>
</evidence>
<feature type="transmembrane region" description="Helical" evidence="9">
    <location>
        <begin position="692"/>
        <end position="712"/>
    </location>
</feature>
<dbReference type="InterPro" id="IPR044492">
    <property type="entry name" value="P_typ_ATPase_HD_dom"/>
</dbReference>
<evidence type="ECO:0000256" key="9">
    <source>
        <dbReference type="RuleBase" id="RU362083"/>
    </source>
</evidence>
<dbReference type="NCBIfam" id="TIGR01494">
    <property type="entry name" value="ATPase_P-type"/>
    <property type="match status" value="2"/>
</dbReference>
<dbReference type="Gene3D" id="2.70.150.10">
    <property type="entry name" value="Calcium-transporting ATPase, cytoplasmic transduction domain A"/>
    <property type="match status" value="1"/>
</dbReference>
<dbReference type="EC" id="7.1.2.1" evidence="9"/>
<dbReference type="InterPro" id="IPR036412">
    <property type="entry name" value="HAD-like_sf"/>
</dbReference>
<dbReference type="SUPFAM" id="SSF81653">
    <property type="entry name" value="Calcium ATPase, transduction domain A"/>
    <property type="match status" value="1"/>
</dbReference>
<keyword evidence="13" id="KW-1185">Reference proteome</keyword>
<dbReference type="Gene3D" id="3.40.50.1000">
    <property type="entry name" value="HAD superfamily/HAD-like"/>
    <property type="match status" value="1"/>
</dbReference>
<dbReference type="Pfam" id="PF00690">
    <property type="entry name" value="Cation_ATPase_N"/>
    <property type="match status" value="1"/>
</dbReference>
<feature type="transmembrane region" description="Helical" evidence="9">
    <location>
        <begin position="843"/>
        <end position="864"/>
    </location>
</feature>
<dbReference type="PRINTS" id="PR00120">
    <property type="entry name" value="HATPASE"/>
</dbReference>
<dbReference type="InterPro" id="IPR023214">
    <property type="entry name" value="HAD_sf"/>
</dbReference>
<feature type="transmembrane region" description="Helical" evidence="9">
    <location>
        <begin position="639"/>
        <end position="660"/>
    </location>
</feature>
<feature type="transmembrane region" description="Helical" evidence="9">
    <location>
        <begin position="733"/>
        <end position="756"/>
    </location>
</feature>
<keyword evidence="9" id="KW-0406">Ion transport</keyword>
<reference evidence="12 13" key="1">
    <citation type="journal article" date="2023" name="Commun. Biol.">
        <title>Genome analysis of Parmales, the sister group of diatoms, reveals the evolutionary specialization of diatoms from phago-mixotrophs to photoautotrophs.</title>
        <authorList>
            <person name="Ban H."/>
            <person name="Sato S."/>
            <person name="Yoshikawa S."/>
            <person name="Yamada K."/>
            <person name="Nakamura Y."/>
            <person name="Ichinomiya M."/>
            <person name="Sato N."/>
            <person name="Blanc-Mathieu R."/>
            <person name="Endo H."/>
            <person name="Kuwata A."/>
            <person name="Ogata H."/>
        </authorList>
    </citation>
    <scope>NUCLEOTIDE SEQUENCE [LARGE SCALE GENOMIC DNA]</scope>
</reference>
<dbReference type="PRINTS" id="PR00119">
    <property type="entry name" value="CATATPASE"/>
</dbReference>
<dbReference type="InterPro" id="IPR023299">
    <property type="entry name" value="ATPase_P-typ_cyto_dom_N"/>
</dbReference>
<dbReference type="CDD" id="cd02076">
    <property type="entry name" value="P-type_ATPase_H"/>
    <property type="match status" value="1"/>
</dbReference>
<dbReference type="SMART" id="SM00831">
    <property type="entry name" value="Cation_ATPase_N"/>
    <property type="match status" value="1"/>
</dbReference>
<dbReference type="SFLD" id="SFLDS00003">
    <property type="entry name" value="Haloacid_Dehalogenase"/>
    <property type="match status" value="1"/>
</dbReference>
<dbReference type="Gene3D" id="3.40.1110.10">
    <property type="entry name" value="Calcium-transporting ATPase, cytoplasmic domain N"/>
    <property type="match status" value="1"/>
</dbReference>
<dbReference type="InterPro" id="IPR001757">
    <property type="entry name" value="P_typ_ATPase"/>
</dbReference>
<dbReference type="EMBL" id="BRYB01000332">
    <property type="protein sequence ID" value="GMI27853.1"/>
    <property type="molecule type" value="Genomic_DNA"/>
</dbReference>
<dbReference type="SUPFAM" id="SSF56784">
    <property type="entry name" value="HAD-like"/>
    <property type="match status" value="1"/>
</dbReference>
<keyword evidence="3 9" id="KW-0812">Transmembrane</keyword>
<dbReference type="NCBIfam" id="TIGR01647">
    <property type="entry name" value="ATPase-IIIA_H"/>
    <property type="match status" value="1"/>
</dbReference>
<dbReference type="SFLD" id="SFLDF00027">
    <property type="entry name" value="p-type_atpase"/>
    <property type="match status" value="1"/>
</dbReference>
<feature type="transmembrane region" description="Helical" evidence="9">
    <location>
        <begin position="70"/>
        <end position="92"/>
    </location>
</feature>
<dbReference type="InterPro" id="IPR059000">
    <property type="entry name" value="ATPase_P-type_domA"/>
</dbReference>
<dbReference type="SFLD" id="SFLDG00002">
    <property type="entry name" value="C1.7:_P-type_atpase_like"/>
    <property type="match status" value="1"/>
</dbReference>
<comment type="caution">
    <text evidence="12">The sequence shown here is derived from an EMBL/GenBank/DDBJ whole genome shotgun (WGS) entry which is preliminary data.</text>
</comment>
<organism evidence="12 13">
    <name type="scientific">Tetraparma gracilis</name>
    <dbReference type="NCBI Taxonomy" id="2962635"/>
    <lineage>
        <taxon>Eukaryota</taxon>
        <taxon>Sar</taxon>
        <taxon>Stramenopiles</taxon>
        <taxon>Ochrophyta</taxon>
        <taxon>Bolidophyceae</taxon>
        <taxon>Parmales</taxon>
        <taxon>Triparmaceae</taxon>
        <taxon>Tetraparma</taxon>
    </lineage>
</organism>
<comment type="subcellular location">
    <subcellularLocation>
        <location evidence="9">Cell membrane</location>
        <topology evidence="9">Multi-pass membrane protein</topology>
    </subcellularLocation>
    <subcellularLocation>
        <location evidence="1">Membrane</location>
        <topology evidence="1">Multi-pass membrane protein</topology>
    </subcellularLocation>
</comment>
<dbReference type="Proteomes" id="UP001165060">
    <property type="component" value="Unassembled WGS sequence"/>
</dbReference>
<feature type="transmembrane region" description="Helical" evidence="9">
    <location>
        <begin position="814"/>
        <end position="831"/>
    </location>
</feature>
<dbReference type="InterPro" id="IPR018303">
    <property type="entry name" value="ATPase_P-typ_P_site"/>
</dbReference>
<evidence type="ECO:0000256" key="2">
    <source>
        <dbReference type="ARBA" id="ARBA00008804"/>
    </source>
</evidence>
<feature type="transmembrane region" description="Helical" evidence="9">
    <location>
        <begin position="247"/>
        <end position="265"/>
    </location>
</feature>
<feature type="domain" description="Cation-transporting P-type ATPase N-terminal" evidence="11">
    <location>
        <begin position="24"/>
        <end position="94"/>
    </location>
</feature>
<feature type="coiled-coil region" evidence="10">
    <location>
        <begin position="989"/>
        <end position="1016"/>
    </location>
</feature>
<dbReference type="InterPro" id="IPR006534">
    <property type="entry name" value="P-type_ATPase_IIIA"/>
</dbReference>
<evidence type="ECO:0000256" key="10">
    <source>
        <dbReference type="SAM" id="Coils"/>
    </source>
</evidence>
<dbReference type="Pfam" id="PF00702">
    <property type="entry name" value="Hydrolase"/>
    <property type="match status" value="1"/>
</dbReference>
<gene>
    <name evidence="12" type="ORF">TeGR_g1457</name>
</gene>
<keyword evidence="9" id="KW-0813">Transport</keyword>
<keyword evidence="4 9" id="KW-0547">Nucleotide-binding</keyword>
<keyword evidence="9" id="KW-0460">Magnesium</keyword>
<feature type="transmembrane region" description="Helical" evidence="9">
    <location>
        <begin position="876"/>
        <end position="894"/>
    </location>
</feature>
<evidence type="ECO:0000256" key="7">
    <source>
        <dbReference type="ARBA" id="ARBA00022989"/>
    </source>
</evidence>
<evidence type="ECO:0000313" key="13">
    <source>
        <dbReference type="Proteomes" id="UP001165060"/>
    </source>
</evidence>
<evidence type="ECO:0000256" key="8">
    <source>
        <dbReference type="ARBA" id="ARBA00023136"/>
    </source>
</evidence>
<dbReference type="SUPFAM" id="SSF81665">
    <property type="entry name" value="Calcium ATPase, transmembrane domain M"/>
    <property type="match status" value="1"/>
</dbReference>
<protein>
    <recommendedName>
        <fullName evidence="9">Plasma membrane ATPase</fullName>
        <ecNumber evidence="9">7.1.2.1</ecNumber>
    </recommendedName>
</protein>
<accession>A0ABQ6ML50</accession>
<evidence type="ECO:0000259" key="11">
    <source>
        <dbReference type="SMART" id="SM00831"/>
    </source>
</evidence>
<keyword evidence="10" id="KW-0175">Coiled coil</keyword>
<evidence type="ECO:0000256" key="5">
    <source>
        <dbReference type="ARBA" id="ARBA00022840"/>
    </source>
</evidence>